<dbReference type="EMBL" id="VIWW01000001">
    <property type="protein sequence ID" value="TWG01814.1"/>
    <property type="molecule type" value="Genomic_DNA"/>
</dbReference>
<evidence type="ECO:0000256" key="1">
    <source>
        <dbReference type="SAM" id="MobiDB-lite"/>
    </source>
</evidence>
<protein>
    <submittedName>
        <fullName evidence="2">Uncharacterized protein</fullName>
    </submittedName>
</protein>
<comment type="caution">
    <text evidence="2">The sequence shown here is derived from an EMBL/GenBank/DDBJ whole genome shotgun (WGS) entry which is preliminary data.</text>
</comment>
<proteinExistence type="predicted"/>
<gene>
    <name evidence="2" type="ORF">FHX80_11205</name>
</gene>
<evidence type="ECO:0000313" key="2">
    <source>
        <dbReference type="EMBL" id="TWG01814.1"/>
    </source>
</evidence>
<name>A0A561UR32_9ACTN</name>
<sequence length="117" mass="12201">MTAEVLPLSCAFGRAEHGAGDVSAISNLQRTAPARRDTEVRRWLRIAADWGRGDARHLIASLPESDEASCAGTSPGAAGDTGAAAGQDGEVPAPGRPVRVEDTEFYSVPVNRVGGWC</sequence>
<organism evidence="2 3">
    <name type="scientific">Streptomyces brevispora</name>
    <dbReference type="NCBI Taxonomy" id="887462"/>
    <lineage>
        <taxon>Bacteria</taxon>
        <taxon>Bacillati</taxon>
        <taxon>Actinomycetota</taxon>
        <taxon>Actinomycetes</taxon>
        <taxon>Kitasatosporales</taxon>
        <taxon>Streptomycetaceae</taxon>
        <taxon>Streptomyces</taxon>
    </lineage>
</organism>
<evidence type="ECO:0000313" key="3">
    <source>
        <dbReference type="Proteomes" id="UP000318186"/>
    </source>
</evidence>
<reference evidence="2 3" key="1">
    <citation type="submission" date="2019-06" db="EMBL/GenBank/DDBJ databases">
        <title>Sequencing the genomes of 1000 actinobacteria strains.</title>
        <authorList>
            <person name="Klenk H.-P."/>
        </authorList>
    </citation>
    <scope>NUCLEOTIDE SEQUENCE [LARGE SCALE GENOMIC DNA]</scope>
    <source>
        <strain evidence="2 3">DSM 42059</strain>
    </source>
</reference>
<accession>A0A561UR32</accession>
<feature type="compositionally biased region" description="Low complexity" evidence="1">
    <location>
        <begin position="71"/>
        <end position="89"/>
    </location>
</feature>
<dbReference type="AlphaFoldDB" id="A0A561UR32"/>
<dbReference type="Proteomes" id="UP000318186">
    <property type="component" value="Unassembled WGS sequence"/>
</dbReference>
<feature type="region of interest" description="Disordered" evidence="1">
    <location>
        <begin position="65"/>
        <end position="97"/>
    </location>
</feature>
<dbReference type="OrthoDB" id="4333378at2"/>
<dbReference type="RefSeq" id="WP_145762346.1">
    <property type="nucleotide sequence ID" value="NZ_VIWW01000001.1"/>
</dbReference>